<organism evidence="19 20">
    <name type="scientific">Monilinia laxa</name>
    <name type="common">Brown rot fungus</name>
    <name type="synonym">Sclerotinia laxa</name>
    <dbReference type="NCBI Taxonomy" id="61186"/>
    <lineage>
        <taxon>Eukaryota</taxon>
        <taxon>Fungi</taxon>
        <taxon>Dikarya</taxon>
        <taxon>Ascomycota</taxon>
        <taxon>Pezizomycotina</taxon>
        <taxon>Leotiomycetes</taxon>
        <taxon>Helotiales</taxon>
        <taxon>Sclerotiniaceae</taxon>
        <taxon>Monilinia</taxon>
    </lineage>
</organism>
<dbReference type="OrthoDB" id="2496787at2759"/>
<evidence type="ECO:0000256" key="15">
    <source>
        <dbReference type="SAM" id="MobiDB-lite"/>
    </source>
</evidence>
<dbReference type="GO" id="GO:0005576">
    <property type="term" value="C:extracellular region"/>
    <property type="evidence" value="ECO:0007669"/>
    <property type="project" value="UniProtKB-SubCell"/>
</dbReference>
<feature type="transmembrane region" description="Helical" evidence="16">
    <location>
        <begin position="131"/>
        <end position="157"/>
    </location>
</feature>
<feature type="compositionally biased region" description="Polar residues" evidence="15">
    <location>
        <begin position="391"/>
        <end position="401"/>
    </location>
</feature>
<feature type="region of interest" description="Disordered" evidence="15">
    <location>
        <begin position="370"/>
        <end position="408"/>
    </location>
</feature>
<dbReference type="InterPro" id="IPR008427">
    <property type="entry name" value="Extracellular_membr_CFEM_dom"/>
</dbReference>
<keyword evidence="9 16" id="KW-1133">Transmembrane helix</keyword>
<evidence type="ECO:0000259" key="18">
    <source>
        <dbReference type="PROSITE" id="PS52012"/>
    </source>
</evidence>
<evidence type="ECO:0000256" key="8">
    <source>
        <dbReference type="ARBA" id="ARBA00022729"/>
    </source>
</evidence>
<dbReference type="PROSITE" id="PS52012">
    <property type="entry name" value="CFEM"/>
    <property type="match status" value="1"/>
</dbReference>
<feature type="signal peptide" evidence="17">
    <location>
        <begin position="1"/>
        <end position="19"/>
    </location>
</feature>
<keyword evidence="14" id="KW-0479">Metal-binding</keyword>
<keyword evidence="14" id="KW-0349">Heme</keyword>
<evidence type="ECO:0000256" key="1">
    <source>
        <dbReference type="ARBA" id="ARBA00004141"/>
    </source>
</evidence>
<keyword evidence="14" id="KW-0408">Iron</keyword>
<keyword evidence="6" id="KW-0325">Glycoprotein</keyword>
<feature type="disulfide bond" evidence="14">
    <location>
        <begin position="58"/>
        <end position="91"/>
    </location>
</feature>
<evidence type="ECO:0000256" key="5">
    <source>
        <dbReference type="ARBA" id="ARBA00022525"/>
    </source>
</evidence>
<keyword evidence="5" id="KW-0964">Secreted</keyword>
<reference evidence="19 20" key="1">
    <citation type="submission" date="2019-06" db="EMBL/GenBank/DDBJ databases">
        <title>Genome Sequence of the Brown Rot Fungal Pathogen Monilinia laxa.</title>
        <authorList>
            <person name="De Miccolis Angelini R.M."/>
            <person name="Landi L."/>
            <person name="Abate D."/>
            <person name="Pollastro S."/>
            <person name="Romanazzi G."/>
            <person name="Faretra F."/>
        </authorList>
    </citation>
    <scope>NUCLEOTIDE SEQUENCE [LARGE SCALE GENOMIC DNA]</scope>
    <source>
        <strain evidence="19 20">Mlax316</strain>
    </source>
</reference>
<dbReference type="Pfam" id="PF05730">
    <property type="entry name" value="CFEM"/>
    <property type="match status" value="1"/>
</dbReference>
<feature type="binding site" description="axial binding residue" evidence="14">
    <location>
        <position position="53"/>
    </location>
    <ligand>
        <name>heme</name>
        <dbReference type="ChEBI" id="CHEBI:30413"/>
    </ligand>
    <ligandPart>
        <name>Fe</name>
        <dbReference type="ChEBI" id="CHEBI:18248"/>
    </ligandPart>
</feature>
<dbReference type="InterPro" id="IPR052337">
    <property type="entry name" value="SAT4-like"/>
</dbReference>
<feature type="transmembrane region" description="Helical" evidence="16">
    <location>
        <begin position="215"/>
        <end position="236"/>
    </location>
</feature>
<feature type="chain" id="PRO_5024902900" description="CFEM domain-containing protein" evidence="17">
    <location>
        <begin position="20"/>
        <end position="486"/>
    </location>
</feature>
<evidence type="ECO:0000313" key="19">
    <source>
        <dbReference type="EMBL" id="KAB8292179.1"/>
    </source>
</evidence>
<feature type="transmembrane region" description="Helical" evidence="16">
    <location>
        <begin position="335"/>
        <end position="358"/>
    </location>
</feature>
<sequence>MKVFSWLYVLCTALPVIIAAGTPSLTDIVKALPACASSCLITALPDSTCSPTDQQCICTNVPLNAQLDECVLRSCTVKQALTSKNLTSVACNLPVRDKREWYSWTSNSLVIASWLAFILRIASRLTSDTQIWWDDVMATVVMIVGIPSAIINIQGLASNGLGKDIWTLTFKNVSDMIRFFYVAELLYFAQVSFIKISILFFFLRLFPDRKIRWTIWGTIIMNFIILIVFDLLAAFQCRPISFYWKRWDEEHAGTCLDINALAFAGAGVSIVMDIWILTLPLTQLYDLNLHWKKKVGVGAMLCIGIFVTVVSILRIKSLVHFSNTQNPTWDYVQLGYWSTIEICVGIICSCMPAMRLLLVRLFPRFAGTTNNSSDNSKSLGYGPSKRRSSIPKLQSQISSRNGPYAGQNGITMQRTFDVVSSHRVMGYDKDIEEEDGTELMTQPGKSKQRPSYDNSGDHLSADLYQKSSARSVNEGELMSPRSPEWV</sequence>
<comment type="caution">
    <text evidence="19">The sequence shown here is derived from an EMBL/GenBank/DDBJ whole genome shotgun (WGS) entry which is preliminary data.</text>
</comment>
<feature type="transmembrane region" description="Helical" evidence="16">
    <location>
        <begin position="256"/>
        <end position="276"/>
    </location>
</feature>
<evidence type="ECO:0000256" key="3">
    <source>
        <dbReference type="ARBA" id="ARBA00004613"/>
    </source>
</evidence>
<dbReference type="PANTHER" id="PTHR33048:SF143">
    <property type="entry name" value="EXTRACELLULAR MEMBRANE PROTEIN CFEM DOMAIN-CONTAINING PROTEIN-RELATED"/>
    <property type="match status" value="1"/>
</dbReference>
<comment type="similarity">
    <text evidence="4">Belongs to the RBT5 family.</text>
</comment>
<dbReference type="Pfam" id="PF20684">
    <property type="entry name" value="Fung_rhodopsin"/>
    <property type="match status" value="1"/>
</dbReference>
<dbReference type="InterPro" id="IPR049326">
    <property type="entry name" value="Rhodopsin_dom_fungi"/>
</dbReference>
<evidence type="ECO:0000256" key="11">
    <source>
        <dbReference type="ARBA" id="ARBA00023157"/>
    </source>
</evidence>
<feature type="domain" description="CFEM" evidence="18">
    <location>
        <begin position="7"/>
        <end position="118"/>
    </location>
</feature>
<feature type="disulfide bond" evidence="14">
    <location>
        <begin position="49"/>
        <end position="56"/>
    </location>
</feature>
<feature type="compositionally biased region" description="Polar residues" evidence="15">
    <location>
        <begin position="439"/>
        <end position="454"/>
    </location>
</feature>
<evidence type="ECO:0000256" key="14">
    <source>
        <dbReference type="PROSITE-ProRule" id="PRU01356"/>
    </source>
</evidence>
<evidence type="ECO:0000256" key="2">
    <source>
        <dbReference type="ARBA" id="ARBA00004589"/>
    </source>
</evidence>
<evidence type="ECO:0000256" key="7">
    <source>
        <dbReference type="ARBA" id="ARBA00022692"/>
    </source>
</evidence>
<comment type="subcellular location">
    <subcellularLocation>
        <location evidence="2">Membrane</location>
        <topology evidence="2">Lipid-anchor</topology>
        <topology evidence="2">GPI-anchor</topology>
    </subcellularLocation>
    <subcellularLocation>
        <location evidence="1">Membrane</location>
        <topology evidence="1">Multi-pass membrane protein</topology>
    </subcellularLocation>
    <subcellularLocation>
        <location evidence="3">Secreted</location>
    </subcellularLocation>
</comment>
<evidence type="ECO:0000256" key="10">
    <source>
        <dbReference type="ARBA" id="ARBA00023136"/>
    </source>
</evidence>
<dbReference type="SMART" id="SM00747">
    <property type="entry name" value="CFEM"/>
    <property type="match status" value="1"/>
</dbReference>
<evidence type="ECO:0000256" key="16">
    <source>
        <dbReference type="SAM" id="Phobius"/>
    </source>
</evidence>
<dbReference type="GO" id="GO:0098552">
    <property type="term" value="C:side of membrane"/>
    <property type="evidence" value="ECO:0007669"/>
    <property type="project" value="UniProtKB-KW"/>
</dbReference>
<proteinExistence type="inferred from homology"/>
<comment type="similarity">
    <text evidence="13">Belongs to the SAT4 family.</text>
</comment>
<dbReference type="GO" id="GO:0046872">
    <property type="term" value="F:metal ion binding"/>
    <property type="evidence" value="ECO:0007669"/>
    <property type="project" value="UniProtKB-UniRule"/>
</dbReference>
<keyword evidence="20" id="KW-1185">Reference proteome</keyword>
<feature type="transmembrane region" description="Helical" evidence="16">
    <location>
        <begin position="297"/>
        <end position="315"/>
    </location>
</feature>
<evidence type="ECO:0000256" key="17">
    <source>
        <dbReference type="SAM" id="SignalP"/>
    </source>
</evidence>
<evidence type="ECO:0000313" key="20">
    <source>
        <dbReference type="Proteomes" id="UP000326757"/>
    </source>
</evidence>
<evidence type="ECO:0000256" key="4">
    <source>
        <dbReference type="ARBA" id="ARBA00010031"/>
    </source>
</evidence>
<keyword evidence="12" id="KW-0449">Lipoprotein</keyword>
<gene>
    <name evidence="19" type="ORF">EYC80_007922</name>
</gene>
<accession>A0A5N6JSX7</accession>
<dbReference type="PANTHER" id="PTHR33048">
    <property type="entry name" value="PTH11-LIKE INTEGRAL MEMBRANE PROTEIN (AFU_ORTHOLOGUE AFUA_5G11245)"/>
    <property type="match status" value="1"/>
</dbReference>
<feature type="transmembrane region" description="Helical" evidence="16">
    <location>
        <begin position="177"/>
        <end position="203"/>
    </location>
</feature>
<name>A0A5N6JSX7_MONLA</name>
<feature type="transmembrane region" description="Helical" evidence="16">
    <location>
        <begin position="101"/>
        <end position="119"/>
    </location>
</feature>
<protein>
    <recommendedName>
        <fullName evidence="18">CFEM domain-containing protein</fullName>
    </recommendedName>
</protein>
<evidence type="ECO:0000256" key="6">
    <source>
        <dbReference type="ARBA" id="ARBA00022622"/>
    </source>
</evidence>
<keyword evidence="10 16" id="KW-0472">Membrane</keyword>
<evidence type="ECO:0000256" key="12">
    <source>
        <dbReference type="ARBA" id="ARBA00023288"/>
    </source>
</evidence>
<dbReference type="Proteomes" id="UP000326757">
    <property type="component" value="Unassembled WGS sequence"/>
</dbReference>
<keyword evidence="8 17" id="KW-0732">Signal</keyword>
<keyword evidence="11 14" id="KW-1015">Disulfide bond</keyword>
<feature type="region of interest" description="Disordered" evidence="15">
    <location>
        <begin position="429"/>
        <end position="486"/>
    </location>
</feature>
<evidence type="ECO:0000256" key="9">
    <source>
        <dbReference type="ARBA" id="ARBA00022989"/>
    </source>
</evidence>
<evidence type="ECO:0000256" key="13">
    <source>
        <dbReference type="ARBA" id="ARBA00038359"/>
    </source>
</evidence>
<feature type="disulfide bond" evidence="14">
    <location>
        <begin position="39"/>
        <end position="70"/>
    </location>
</feature>
<feature type="disulfide bond" evidence="14">
    <location>
        <begin position="35"/>
        <end position="75"/>
    </location>
</feature>
<dbReference type="AlphaFoldDB" id="A0A5N6JSX7"/>
<keyword evidence="7 16" id="KW-0812">Transmembrane</keyword>
<keyword evidence="6" id="KW-0336">GPI-anchor</keyword>
<dbReference type="EMBL" id="VIGI01000013">
    <property type="protein sequence ID" value="KAB8292179.1"/>
    <property type="molecule type" value="Genomic_DNA"/>
</dbReference>